<keyword evidence="1" id="KW-1133">Transmembrane helix</keyword>
<proteinExistence type="predicted"/>
<dbReference type="Proteomes" id="UP000623608">
    <property type="component" value="Unassembled WGS sequence"/>
</dbReference>
<evidence type="ECO:0000313" key="3">
    <source>
        <dbReference type="Proteomes" id="UP000623608"/>
    </source>
</evidence>
<dbReference type="EMBL" id="BOMY01000016">
    <property type="protein sequence ID" value="GIF19592.1"/>
    <property type="molecule type" value="Genomic_DNA"/>
</dbReference>
<dbReference type="Pfam" id="PF11239">
    <property type="entry name" value="DUF3040"/>
    <property type="match status" value="1"/>
</dbReference>
<feature type="transmembrane region" description="Helical" evidence="1">
    <location>
        <begin position="37"/>
        <end position="58"/>
    </location>
</feature>
<dbReference type="RefSeq" id="WP_203803699.1">
    <property type="nucleotide sequence ID" value="NZ_BOMY01000016.1"/>
</dbReference>
<sequence>MLDGRYRQALDDIERHLQDEDPDFAARMSTPVDERPFPTLPILGASLYIALPLVALLFGRTATLLTLSLGATAIAGVLLYRRLYPA</sequence>
<accession>A0A919NKM3</accession>
<keyword evidence="3" id="KW-1185">Reference proteome</keyword>
<keyword evidence="1" id="KW-0812">Transmembrane</keyword>
<keyword evidence="1" id="KW-0472">Membrane</keyword>
<gene>
    <name evidence="2" type="ORF">Ate02nite_23220</name>
</gene>
<reference evidence="2" key="1">
    <citation type="submission" date="2021-01" db="EMBL/GenBank/DDBJ databases">
        <title>Whole genome shotgun sequence of Actinoplanes tereljensis NBRC 105297.</title>
        <authorList>
            <person name="Komaki H."/>
            <person name="Tamura T."/>
        </authorList>
    </citation>
    <scope>NUCLEOTIDE SEQUENCE</scope>
    <source>
        <strain evidence="2">NBRC 105297</strain>
    </source>
</reference>
<dbReference type="InterPro" id="IPR021401">
    <property type="entry name" value="DUF3040"/>
</dbReference>
<evidence type="ECO:0008006" key="4">
    <source>
        <dbReference type="Google" id="ProtNLM"/>
    </source>
</evidence>
<dbReference type="AlphaFoldDB" id="A0A919NKM3"/>
<organism evidence="2 3">
    <name type="scientific">Paractinoplanes tereljensis</name>
    <dbReference type="NCBI Taxonomy" id="571912"/>
    <lineage>
        <taxon>Bacteria</taxon>
        <taxon>Bacillati</taxon>
        <taxon>Actinomycetota</taxon>
        <taxon>Actinomycetes</taxon>
        <taxon>Micromonosporales</taxon>
        <taxon>Micromonosporaceae</taxon>
        <taxon>Paractinoplanes</taxon>
    </lineage>
</organism>
<protein>
    <recommendedName>
        <fullName evidence="4">DUF3040 domain-containing protein</fullName>
    </recommendedName>
</protein>
<comment type="caution">
    <text evidence="2">The sequence shown here is derived from an EMBL/GenBank/DDBJ whole genome shotgun (WGS) entry which is preliminary data.</text>
</comment>
<evidence type="ECO:0000313" key="2">
    <source>
        <dbReference type="EMBL" id="GIF19592.1"/>
    </source>
</evidence>
<feature type="transmembrane region" description="Helical" evidence="1">
    <location>
        <begin position="64"/>
        <end position="80"/>
    </location>
</feature>
<evidence type="ECO:0000256" key="1">
    <source>
        <dbReference type="SAM" id="Phobius"/>
    </source>
</evidence>
<name>A0A919NKM3_9ACTN</name>